<dbReference type="InterPro" id="IPR027375">
    <property type="entry name" value="DKNYY"/>
</dbReference>
<dbReference type="EMBL" id="JBJDOT010000024">
    <property type="protein sequence ID" value="MFK3865399.1"/>
    <property type="molecule type" value="Genomic_DNA"/>
</dbReference>
<comment type="caution">
    <text evidence="1">The sequence shown here is derived from an EMBL/GenBank/DDBJ whole genome shotgun (WGS) entry which is preliminary data.</text>
</comment>
<proteinExistence type="predicted"/>
<dbReference type="RefSeq" id="WP_404675950.1">
    <property type="nucleotide sequence ID" value="NZ_JBJDOT010000024.1"/>
</dbReference>
<accession>A0ABW8L2S4</accession>
<evidence type="ECO:0000313" key="1">
    <source>
        <dbReference type="EMBL" id="MFK3865399.1"/>
    </source>
</evidence>
<evidence type="ECO:0000313" key="2">
    <source>
        <dbReference type="Proteomes" id="UP001620262"/>
    </source>
</evidence>
<sequence length="720" mass="83498">MKYYFQAQYHQRLDLFDNVFVSMATGNVIEPSLPLEIIIESEDCVLYESDNGSIIDFSPKTLGYYWITGETCLRTRDGLVFEPCDDKDAVQYTYIDGQLYGKKVNTNLSQMPTTKKRYHFRKLNGCKAQLKQNDDSSFTLEIDEKEYPIALHELEFSFFVNEETGFTQDGEQLYYYDRPVPQLSLADFKVLHFNYAKDNHVVVCGADVISQADAATFEVITTTLAKDKNHVYEFSKIIKGADAKSFVVIDGKEQDAYQQYSKDKQTVYYFGEAIIGADLASFRIIHGRYSADKNWVYRSGLRIALFDAESFYYISQSFVGDKNGIYTDFLNITQIAQCDDVFVDYDNDYFAVNDTLYWADKEHPFDADLASFSSINCTWAKDETHIYYKDEVVYKGGYETAEIFDELLLRVDDKIISNRGIIAGANAKEWHLLIFPFYACADRLFYQQELLDKGDPNTFEALDDNRFKDKSNVYIFDNDFEIVDTIVDINTENIVLIDECFFKTPDTVYFQELAIQDADPDTFEVLEYGFSRDKKAVFCNQEKLPELNPLDVTILNHNFIHDNNTLYYQSTRLDIEVSNMKVLNDDIVKDNRHVYYKTHYLTGAEASSYQLSTWFFQRDNQGIYHNQHRLPLNADETVFLDEVYAIDNLRVFFIDSEIMDADVSSFKVIGNNVSVDKNNVYFREKRVEHADPASFKIMGYAQFVDDNHQFTIRNGHIVCL</sequence>
<gene>
    <name evidence="1" type="ORF">ACI2JU_16195</name>
</gene>
<organism evidence="1 2">
    <name type="scientific">Pseudoalteromonas rhizosphaerae</name>
    <dbReference type="NCBI Taxonomy" id="2518973"/>
    <lineage>
        <taxon>Bacteria</taxon>
        <taxon>Pseudomonadati</taxon>
        <taxon>Pseudomonadota</taxon>
        <taxon>Gammaproteobacteria</taxon>
        <taxon>Alteromonadales</taxon>
        <taxon>Pseudoalteromonadaceae</taxon>
        <taxon>Pseudoalteromonas</taxon>
    </lineage>
</organism>
<dbReference type="Pfam" id="PF13644">
    <property type="entry name" value="DKNYY"/>
    <property type="match status" value="3"/>
</dbReference>
<protein>
    <submittedName>
        <fullName evidence="1">DKNYY domain-containing protein</fullName>
    </submittedName>
</protein>
<reference evidence="1 2" key="1">
    <citation type="submission" date="2024-11" db="EMBL/GenBank/DDBJ databases">
        <title>The Natural Products Discovery Center: Release of the First 8490 Sequenced Strains for Exploring Actinobacteria Biosynthetic Diversity.</title>
        <authorList>
            <person name="Kalkreuter E."/>
            <person name="Kautsar S.A."/>
            <person name="Yang D."/>
            <person name="Bader C.D."/>
            <person name="Teijaro C.N."/>
            <person name="Fluegel L."/>
            <person name="Davis C.M."/>
            <person name="Simpson J.R."/>
            <person name="Lauterbach L."/>
            <person name="Steele A.D."/>
            <person name="Gui C."/>
            <person name="Meng S."/>
            <person name="Li G."/>
            <person name="Viehrig K."/>
            <person name="Ye F."/>
            <person name="Su P."/>
            <person name="Kiefer A.F."/>
            <person name="Nichols A."/>
            <person name="Cepeda A.J."/>
            <person name="Yan W."/>
            <person name="Fan B."/>
            <person name="Jiang Y."/>
            <person name="Adhikari A."/>
            <person name="Zheng C.-J."/>
            <person name="Schuster L."/>
            <person name="Cowan T.M."/>
            <person name="Smanski M.J."/>
            <person name="Chevrette M.G."/>
            <person name="De Carvalho L.P.S."/>
            <person name="Shen B."/>
        </authorList>
    </citation>
    <scope>NUCLEOTIDE SEQUENCE [LARGE SCALE GENOMIC DNA]</scope>
    <source>
        <strain evidence="1 2">NPDC078403</strain>
    </source>
</reference>
<name>A0ABW8L2S4_9GAMM</name>
<dbReference type="Proteomes" id="UP001620262">
    <property type="component" value="Unassembled WGS sequence"/>
</dbReference>
<keyword evidence="2" id="KW-1185">Reference proteome</keyword>